<proteinExistence type="predicted"/>
<evidence type="ECO:0000313" key="2">
    <source>
        <dbReference type="EMBL" id="PYI14290.1"/>
    </source>
</evidence>
<feature type="region of interest" description="Disordered" evidence="1">
    <location>
        <begin position="1"/>
        <end position="26"/>
    </location>
</feature>
<name>A0A2V5HEB3_ASPV1</name>
<keyword evidence="3" id="KW-1185">Reference proteome</keyword>
<sequence length="215" mass="24467">MAEQMTEDQQDAGQAATQPQPRAQPQAQIPNLPQMFSAEVDDGTDAVTGVANSIPDDQVNAMNMMGCWLVILEHFFPEQYMGPNFPGYDVRTTTSAVNNRGTLSLRITTSSRWVDADFLNVELGRFPSSDDDLDRWDREANLMIQMVHTMSKLPEQEEPKFVFGIVGIGKYSRFYRLEEDGQRYPIDVAGKAVFHMRNDARLIAYIFKVLIKEHW</sequence>
<protein>
    <submittedName>
        <fullName evidence="2">Uncharacterized protein</fullName>
    </submittedName>
</protein>
<dbReference type="AlphaFoldDB" id="A0A2V5HEB3"/>
<dbReference type="OMA" id="WLVILEH"/>
<evidence type="ECO:0000256" key="1">
    <source>
        <dbReference type="SAM" id="MobiDB-lite"/>
    </source>
</evidence>
<reference evidence="2 3" key="1">
    <citation type="submission" date="2018-02" db="EMBL/GenBank/DDBJ databases">
        <title>The genomes of Aspergillus section Nigri reveals drivers in fungal speciation.</title>
        <authorList>
            <consortium name="DOE Joint Genome Institute"/>
            <person name="Vesth T.C."/>
            <person name="Nybo J."/>
            <person name="Theobald S."/>
            <person name="Brandl J."/>
            <person name="Frisvad J.C."/>
            <person name="Nielsen K.F."/>
            <person name="Lyhne E.K."/>
            <person name="Kogle M.E."/>
            <person name="Kuo A."/>
            <person name="Riley R."/>
            <person name="Clum A."/>
            <person name="Nolan M."/>
            <person name="Lipzen A."/>
            <person name="Salamov A."/>
            <person name="Henrissat B."/>
            <person name="Wiebenga A."/>
            <person name="De vries R.P."/>
            <person name="Grigoriev I.V."/>
            <person name="Mortensen U.H."/>
            <person name="Andersen M.R."/>
            <person name="Baker S.E."/>
        </authorList>
    </citation>
    <scope>NUCLEOTIDE SEQUENCE [LARGE SCALE GENOMIC DNA]</scope>
    <source>
        <strain evidence="2 3">CBS 115571</strain>
    </source>
</reference>
<feature type="compositionally biased region" description="Low complexity" evidence="1">
    <location>
        <begin position="14"/>
        <end position="26"/>
    </location>
</feature>
<dbReference type="Proteomes" id="UP000249829">
    <property type="component" value="Unassembled WGS sequence"/>
</dbReference>
<evidence type="ECO:0000313" key="3">
    <source>
        <dbReference type="Proteomes" id="UP000249829"/>
    </source>
</evidence>
<feature type="compositionally biased region" description="Acidic residues" evidence="1">
    <location>
        <begin position="1"/>
        <end position="10"/>
    </location>
</feature>
<dbReference type="EMBL" id="KZ825215">
    <property type="protein sequence ID" value="PYI14290.1"/>
    <property type="molecule type" value="Genomic_DNA"/>
</dbReference>
<gene>
    <name evidence="2" type="ORF">BO99DRAFT_437470</name>
</gene>
<organism evidence="2 3">
    <name type="scientific">Aspergillus violaceofuscus (strain CBS 115571)</name>
    <dbReference type="NCBI Taxonomy" id="1450538"/>
    <lineage>
        <taxon>Eukaryota</taxon>
        <taxon>Fungi</taxon>
        <taxon>Dikarya</taxon>
        <taxon>Ascomycota</taxon>
        <taxon>Pezizomycotina</taxon>
        <taxon>Eurotiomycetes</taxon>
        <taxon>Eurotiomycetidae</taxon>
        <taxon>Eurotiales</taxon>
        <taxon>Aspergillaceae</taxon>
        <taxon>Aspergillus</taxon>
    </lineage>
</organism>
<accession>A0A2V5HEB3</accession>